<sequence length="33" mass="3868">MVNPLIIVFLFTEWIVCIKVDYVKIEMPAEEIA</sequence>
<dbReference type="Proteomes" id="UP000054683">
    <property type="component" value="Unassembled WGS sequence"/>
</dbReference>
<proteinExistence type="predicted"/>
<name>A0A158JNP8_9BURK</name>
<dbReference type="EMBL" id="FCOK02000103">
    <property type="protein sequence ID" value="SAL70544.1"/>
    <property type="molecule type" value="Genomic_DNA"/>
</dbReference>
<evidence type="ECO:0000313" key="2">
    <source>
        <dbReference type="Proteomes" id="UP000054683"/>
    </source>
</evidence>
<protein>
    <submittedName>
        <fullName evidence="1">Uncharacterized protein</fullName>
    </submittedName>
</protein>
<evidence type="ECO:0000313" key="1">
    <source>
        <dbReference type="EMBL" id="SAL70544.1"/>
    </source>
</evidence>
<organism evidence="1 2">
    <name type="scientific">Caballeronia udeis</name>
    <dbReference type="NCBI Taxonomy" id="1232866"/>
    <lineage>
        <taxon>Bacteria</taxon>
        <taxon>Pseudomonadati</taxon>
        <taxon>Pseudomonadota</taxon>
        <taxon>Betaproteobacteria</taxon>
        <taxon>Burkholderiales</taxon>
        <taxon>Burkholderiaceae</taxon>
        <taxon>Caballeronia</taxon>
    </lineage>
</organism>
<accession>A0A158JNP8</accession>
<gene>
    <name evidence="1" type="ORF">AWB69_08364</name>
</gene>
<reference evidence="1 2" key="1">
    <citation type="submission" date="2016-01" db="EMBL/GenBank/DDBJ databases">
        <authorList>
            <person name="Oliw E.H."/>
        </authorList>
    </citation>
    <scope>NUCLEOTIDE SEQUENCE [LARGE SCALE GENOMIC DNA]</scope>
    <source>
        <strain evidence="1">LMG 27134</strain>
    </source>
</reference>
<dbReference type="AlphaFoldDB" id="A0A158JNP8"/>